<feature type="compositionally biased region" description="Low complexity" evidence="12">
    <location>
        <begin position="13"/>
        <end position="40"/>
    </location>
</feature>
<dbReference type="EMBL" id="ML986496">
    <property type="protein sequence ID" value="KAF2275638.1"/>
    <property type="molecule type" value="Genomic_DNA"/>
</dbReference>
<dbReference type="OrthoDB" id="47785at2759"/>
<keyword evidence="14" id="KW-1185">Reference proteome</keyword>
<reference evidence="13" key="1">
    <citation type="journal article" date="2020" name="Stud. Mycol.">
        <title>101 Dothideomycetes genomes: a test case for predicting lifestyles and emergence of pathogens.</title>
        <authorList>
            <person name="Haridas S."/>
            <person name="Albert R."/>
            <person name="Binder M."/>
            <person name="Bloem J."/>
            <person name="Labutti K."/>
            <person name="Salamov A."/>
            <person name="Andreopoulos B."/>
            <person name="Baker S."/>
            <person name="Barry K."/>
            <person name="Bills G."/>
            <person name="Bluhm B."/>
            <person name="Cannon C."/>
            <person name="Castanera R."/>
            <person name="Culley D."/>
            <person name="Daum C."/>
            <person name="Ezra D."/>
            <person name="Gonzalez J."/>
            <person name="Henrissat B."/>
            <person name="Kuo A."/>
            <person name="Liang C."/>
            <person name="Lipzen A."/>
            <person name="Lutzoni F."/>
            <person name="Magnuson J."/>
            <person name="Mondo S."/>
            <person name="Nolan M."/>
            <person name="Ohm R."/>
            <person name="Pangilinan J."/>
            <person name="Park H.-J."/>
            <person name="Ramirez L."/>
            <person name="Alfaro M."/>
            <person name="Sun H."/>
            <person name="Tritt A."/>
            <person name="Yoshinaga Y."/>
            <person name="Zwiers L.-H."/>
            <person name="Turgeon B."/>
            <person name="Goodwin S."/>
            <person name="Spatafora J."/>
            <person name="Crous P."/>
            <person name="Grigoriev I."/>
        </authorList>
    </citation>
    <scope>NUCLEOTIDE SEQUENCE</scope>
    <source>
        <strain evidence="13">CBS 379.55</strain>
    </source>
</reference>
<feature type="binding site" evidence="10">
    <location>
        <position position="190"/>
    </location>
    <ligand>
        <name>substrate</name>
    </ligand>
</feature>
<keyword evidence="6" id="KW-0269">Exonuclease</keyword>
<evidence type="ECO:0000256" key="9">
    <source>
        <dbReference type="PIRSR" id="PIRSR610347-1"/>
    </source>
</evidence>
<evidence type="ECO:0000256" key="4">
    <source>
        <dbReference type="ARBA" id="ARBA00022763"/>
    </source>
</evidence>
<feature type="site" description="Interaction with DNA" evidence="11">
    <location>
        <position position="529"/>
    </location>
</feature>
<evidence type="ECO:0000256" key="6">
    <source>
        <dbReference type="ARBA" id="ARBA00022839"/>
    </source>
</evidence>
<evidence type="ECO:0000256" key="7">
    <source>
        <dbReference type="ARBA" id="ARBA00023204"/>
    </source>
</evidence>
<name>A0A6A6JI56_WESOR</name>
<dbReference type="SUPFAM" id="SSF56024">
    <property type="entry name" value="Phospholipase D/nuclease"/>
    <property type="match status" value="2"/>
</dbReference>
<keyword evidence="5" id="KW-0378">Hydrolase</keyword>
<evidence type="ECO:0000256" key="10">
    <source>
        <dbReference type="PIRSR" id="PIRSR610347-2"/>
    </source>
</evidence>
<evidence type="ECO:0000313" key="14">
    <source>
        <dbReference type="Proteomes" id="UP000800097"/>
    </source>
</evidence>
<accession>A0A6A6JI56</accession>
<keyword evidence="8" id="KW-0539">Nucleus</keyword>
<dbReference type="Gene3D" id="3.30.870.10">
    <property type="entry name" value="Endonuclease Chain A"/>
    <property type="match status" value="2"/>
</dbReference>
<keyword evidence="3" id="KW-0540">Nuclease</keyword>
<dbReference type="CDD" id="cd09194">
    <property type="entry name" value="PLDc_yTdp1_1"/>
    <property type="match status" value="1"/>
</dbReference>
<evidence type="ECO:0000256" key="8">
    <source>
        <dbReference type="ARBA" id="ARBA00023242"/>
    </source>
</evidence>
<feature type="compositionally biased region" description="Basic and acidic residues" evidence="12">
    <location>
        <begin position="457"/>
        <end position="477"/>
    </location>
</feature>
<dbReference type="PANTHER" id="PTHR12415">
    <property type="entry name" value="TYROSYL-DNA PHOSPHODIESTERASE 1"/>
    <property type="match status" value="1"/>
</dbReference>
<evidence type="ECO:0000256" key="1">
    <source>
        <dbReference type="ARBA" id="ARBA00004123"/>
    </source>
</evidence>
<evidence type="ECO:0000313" key="13">
    <source>
        <dbReference type="EMBL" id="KAF2275638.1"/>
    </source>
</evidence>
<keyword evidence="7" id="KW-0234">DNA repair</keyword>
<feature type="binding site" evidence="10">
    <location>
        <position position="485"/>
    </location>
    <ligand>
        <name>substrate</name>
    </ligand>
</feature>
<dbReference type="GO" id="GO:0006281">
    <property type="term" value="P:DNA repair"/>
    <property type="evidence" value="ECO:0007669"/>
    <property type="project" value="UniProtKB-KW"/>
</dbReference>
<dbReference type="GO" id="GO:0004527">
    <property type="term" value="F:exonuclease activity"/>
    <property type="evidence" value="ECO:0007669"/>
    <property type="project" value="UniProtKB-KW"/>
</dbReference>
<feature type="region of interest" description="Disordered" evidence="12">
    <location>
        <begin position="591"/>
        <end position="624"/>
    </location>
</feature>
<dbReference type="GO" id="GO:0005634">
    <property type="term" value="C:nucleus"/>
    <property type="evidence" value="ECO:0007669"/>
    <property type="project" value="UniProtKB-SubCell"/>
</dbReference>
<evidence type="ECO:0000256" key="3">
    <source>
        <dbReference type="ARBA" id="ARBA00022722"/>
    </source>
</evidence>
<dbReference type="CDD" id="cd09123">
    <property type="entry name" value="PLDc_Tdp1_2"/>
    <property type="match status" value="1"/>
</dbReference>
<dbReference type="Proteomes" id="UP000800097">
    <property type="component" value="Unassembled WGS sequence"/>
</dbReference>
<dbReference type="GeneID" id="54554796"/>
<feature type="region of interest" description="Disordered" evidence="12">
    <location>
        <begin position="457"/>
        <end position="479"/>
    </location>
</feature>
<evidence type="ECO:0000256" key="12">
    <source>
        <dbReference type="SAM" id="MobiDB-lite"/>
    </source>
</evidence>
<feature type="active site" description="Nucleophile" evidence="9">
    <location>
        <position position="188"/>
    </location>
</feature>
<dbReference type="RefSeq" id="XP_033653177.1">
    <property type="nucleotide sequence ID" value="XM_033801621.1"/>
</dbReference>
<feature type="region of interest" description="Disordered" evidence="12">
    <location>
        <begin position="1"/>
        <end position="66"/>
    </location>
</feature>
<protein>
    <submittedName>
        <fullName evidence="13">Phospholipase D/nuclease</fullName>
    </submittedName>
</protein>
<dbReference type="Pfam" id="PF06087">
    <property type="entry name" value="Tyr-DNA_phospho"/>
    <property type="match status" value="1"/>
</dbReference>
<gene>
    <name evidence="13" type="ORF">EI97DRAFT_467798</name>
</gene>
<sequence>MEENPSKRRRLDAGTGAVVASGTRTTTSTPVSVSTSLSRPISPPPSRRARSETVGIPPSSKRKQTYQDVAATEQRPAADGHHRFLPSPIRLTKIRDLSPQQNVDAIGLEDVLGDPLIKECWNFNYLFNVDWVMQHFDPDVRSLVKVKIVHGFWQNDNERRHALVEAAERYPNVGLITAYMPDRFGTHHSKMLILIRHDDQAQIIIHTANMINRDWANMTQAAWLSPLLPLETNSGDSEEISHPIGTGERFKTDLLRYLSAYGNRLRDLTTQLRRYDFSSVRAAFIGSTPSRQDPERATPATQTSWGWLGLREILSTIPVKSNPPGPKGGSSEAERKTATPNIVVQISSIATLGANPTWLTNFKSVLATHKAPKAAASRPSFFAPTSASSSSRTSAKLNPTLSVIFPTAQEIRLSLDGYASGDSIHMRIQSTAQQGQLEYLHPLLCHWNPSACGITDREKRGGKGKAPEQETKKEAHRNQAAPHIKTYIRFQDNVTQHLPIASSSSSDVLRTPFSPPKIDWALVTSANLSKQAWGDVQSATNGKVWIQSWECGVVVWPDLFADDGGSAGGRGDEVGDVEMVPVFGKDVPDDSDLAGCEGRYDGTDDEEGEGDEKGKGTQHKRKKPKTFVGFRMPYDLPLERYREDEVPWCATMAYEEPDWMGRTWSGY</sequence>
<feature type="region of interest" description="Disordered" evidence="12">
    <location>
        <begin position="317"/>
        <end position="338"/>
    </location>
</feature>
<keyword evidence="4" id="KW-0227">DNA damage</keyword>
<evidence type="ECO:0000256" key="2">
    <source>
        <dbReference type="ARBA" id="ARBA00010205"/>
    </source>
</evidence>
<dbReference type="FunFam" id="3.30.870.10:FF:000038">
    <property type="entry name" value="Probable tyrosyl-DNA phosphodiesterase"/>
    <property type="match status" value="1"/>
</dbReference>
<dbReference type="GO" id="GO:0017005">
    <property type="term" value="F:3'-tyrosyl-DNA phosphodiesterase activity"/>
    <property type="evidence" value="ECO:0007669"/>
    <property type="project" value="TreeGrafter"/>
</dbReference>
<dbReference type="AlphaFoldDB" id="A0A6A6JI56"/>
<comment type="subcellular location">
    <subcellularLocation>
        <location evidence="1">Nucleus</location>
    </subcellularLocation>
</comment>
<dbReference type="GO" id="GO:0003690">
    <property type="term" value="F:double-stranded DNA binding"/>
    <property type="evidence" value="ECO:0007669"/>
    <property type="project" value="TreeGrafter"/>
</dbReference>
<organism evidence="13 14">
    <name type="scientific">Westerdykella ornata</name>
    <dbReference type="NCBI Taxonomy" id="318751"/>
    <lineage>
        <taxon>Eukaryota</taxon>
        <taxon>Fungi</taxon>
        <taxon>Dikarya</taxon>
        <taxon>Ascomycota</taxon>
        <taxon>Pezizomycotina</taxon>
        <taxon>Dothideomycetes</taxon>
        <taxon>Pleosporomycetidae</taxon>
        <taxon>Pleosporales</taxon>
        <taxon>Sporormiaceae</taxon>
        <taxon>Westerdykella</taxon>
    </lineage>
</organism>
<dbReference type="GO" id="GO:0003697">
    <property type="term" value="F:single-stranded DNA binding"/>
    <property type="evidence" value="ECO:0007669"/>
    <property type="project" value="TreeGrafter"/>
</dbReference>
<comment type="similarity">
    <text evidence="2">Belongs to the tyrosyl-DNA phosphodiesterase family.</text>
</comment>
<proteinExistence type="inferred from homology"/>
<evidence type="ECO:0000256" key="11">
    <source>
        <dbReference type="PIRSR" id="PIRSR610347-3"/>
    </source>
</evidence>
<dbReference type="InterPro" id="IPR010347">
    <property type="entry name" value="Tdp1"/>
</dbReference>
<dbReference type="PANTHER" id="PTHR12415:SF0">
    <property type="entry name" value="TYROSYL-DNA PHOSPHODIESTERASE 1"/>
    <property type="match status" value="1"/>
</dbReference>
<feature type="active site" description="Proton donor/acceptor" evidence="9">
    <location>
        <position position="483"/>
    </location>
</feature>
<evidence type="ECO:0000256" key="5">
    <source>
        <dbReference type="ARBA" id="ARBA00022801"/>
    </source>
</evidence>